<dbReference type="PANTHER" id="PTHR21198:SF2">
    <property type="entry name" value="GLUTAMATE RACEMASE"/>
    <property type="match status" value="1"/>
</dbReference>
<evidence type="ECO:0000256" key="1">
    <source>
        <dbReference type="ARBA" id="ARBA00001602"/>
    </source>
</evidence>
<comment type="function">
    <text evidence="7">Provides the (R)-glutamate required for cell wall biosynthesis.</text>
</comment>
<comment type="pathway">
    <text evidence="7">Cell wall biogenesis; peptidoglycan biosynthesis.</text>
</comment>
<feature type="active site" description="Proton donor/acceptor" evidence="7">
    <location>
        <position position="87"/>
    </location>
</feature>
<dbReference type="InterPro" id="IPR004391">
    <property type="entry name" value="Glu_race"/>
</dbReference>
<evidence type="ECO:0000313" key="8">
    <source>
        <dbReference type="EMBL" id="GLI91568.1"/>
    </source>
</evidence>
<gene>
    <name evidence="7 8" type="primary">murI</name>
    <name evidence="8" type="ORF">LMG27198_05600</name>
</gene>
<dbReference type="InterPro" id="IPR018187">
    <property type="entry name" value="Asp/Glu_racemase_AS_1"/>
</dbReference>
<comment type="similarity">
    <text evidence="7">Belongs to the aspartate/glutamate racemases family.</text>
</comment>
<protein>
    <recommendedName>
        <fullName evidence="2 7">Glutamate racemase</fullName>
        <ecNumber evidence="2 7">5.1.1.3</ecNumber>
    </recommendedName>
</protein>
<reference evidence="8" key="1">
    <citation type="journal article" date="2023" name="Int. J. Syst. Evol. Microbiol.">
        <title>Methylocystis iwaonis sp. nov., a type II methane-oxidizing bacterium from surface soil of a rice paddy field in Japan, and emended description of the genus Methylocystis (ex Whittenbury et al. 1970) Bowman et al. 1993.</title>
        <authorList>
            <person name="Kaise H."/>
            <person name="Sawadogo J.B."/>
            <person name="Alam M.S."/>
            <person name="Ueno C."/>
            <person name="Dianou D."/>
            <person name="Shinjo R."/>
            <person name="Asakawa S."/>
        </authorList>
    </citation>
    <scope>NUCLEOTIDE SEQUENCE</scope>
    <source>
        <strain evidence="8">LMG27198</strain>
    </source>
</reference>
<keyword evidence="9" id="KW-1185">Reference proteome</keyword>
<evidence type="ECO:0000256" key="2">
    <source>
        <dbReference type="ARBA" id="ARBA00013090"/>
    </source>
</evidence>
<dbReference type="PANTHER" id="PTHR21198">
    <property type="entry name" value="GLUTAMATE RACEMASE"/>
    <property type="match status" value="1"/>
</dbReference>
<dbReference type="Proteomes" id="UP001144323">
    <property type="component" value="Unassembled WGS sequence"/>
</dbReference>
<keyword evidence="6 7" id="KW-0961">Cell wall biogenesis/degradation</keyword>
<organism evidence="8 9">
    <name type="scientific">Methylocystis echinoides</name>
    <dbReference type="NCBI Taxonomy" id="29468"/>
    <lineage>
        <taxon>Bacteria</taxon>
        <taxon>Pseudomonadati</taxon>
        <taxon>Pseudomonadota</taxon>
        <taxon>Alphaproteobacteria</taxon>
        <taxon>Hyphomicrobiales</taxon>
        <taxon>Methylocystaceae</taxon>
        <taxon>Methylocystis</taxon>
    </lineage>
</organism>
<dbReference type="Pfam" id="PF01177">
    <property type="entry name" value="Asp_Glu_race"/>
    <property type="match status" value="1"/>
</dbReference>
<evidence type="ECO:0000256" key="5">
    <source>
        <dbReference type="ARBA" id="ARBA00023235"/>
    </source>
</evidence>
<dbReference type="NCBIfam" id="TIGR00067">
    <property type="entry name" value="glut_race"/>
    <property type="match status" value="1"/>
</dbReference>
<evidence type="ECO:0000256" key="4">
    <source>
        <dbReference type="ARBA" id="ARBA00022984"/>
    </source>
</evidence>
<feature type="binding site" evidence="7">
    <location>
        <begin position="23"/>
        <end position="24"/>
    </location>
    <ligand>
        <name>substrate</name>
    </ligand>
</feature>
<dbReference type="InterPro" id="IPR015942">
    <property type="entry name" value="Asp/Glu/hydantoin_racemase"/>
</dbReference>
<comment type="caution">
    <text evidence="8">The sequence shown here is derived from an EMBL/GenBank/DDBJ whole genome shotgun (WGS) entry which is preliminary data.</text>
</comment>
<sequence length="278" mass="30215">MRRILPIRSAARMTRPPKLLVFDSGLGGLTVFSEIIKLRPGADYVYCADDAGFPYGSWKEPELVARVVSVMETLIAAHAPDMAVIACNTASTLVLPHLRDRWPQLPFVGTVPAIKPAAERSRSHLISVLGTPGTVARDYTQNLIAQFAAHCRVTLVGSATLARIAEARMQNGGVCDEDIAAEIAPCFVEQDGRRTDAIVLACTHYPLLVEDFRRLAPWPVDWIDPAPAIARRADQLLRERGFEETFAATGSARAVFTSGKKPDAQLRATLARFGLVAG</sequence>
<dbReference type="GO" id="GO:0009252">
    <property type="term" value="P:peptidoglycan biosynthetic process"/>
    <property type="evidence" value="ECO:0007669"/>
    <property type="project" value="UniProtKB-UniRule"/>
</dbReference>
<feature type="binding site" evidence="7">
    <location>
        <begin position="88"/>
        <end position="89"/>
    </location>
    <ligand>
        <name>substrate</name>
    </ligand>
</feature>
<feature type="binding site" evidence="7">
    <location>
        <begin position="203"/>
        <end position="204"/>
    </location>
    <ligand>
        <name>substrate</name>
    </ligand>
</feature>
<dbReference type="GO" id="GO:0008881">
    <property type="term" value="F:glutamate racemase activity"/>
    <property type="evidence" value="ECO:0007669"/>
    <property type="project" value="UniProtKB-UniRule"/>
</dbReference>
<dbReference type="EMBL" id="BSEC01000001">
    <property type="protein sequence ID" value="GLI91568.1"/>
    <property type="molecule type" value="Genomic_DNA"/>
</dbReference>
<dbReference type="SUPFAM" id="SSF53681">
    <property type="entry name" value="Aspartate/glutamate racemase"/>
    <property type="match status" value="2"/>
</dbReference>
<dbReference type="HAMAP" id="MF_00258">
    <property type="entry name" value="Glu_racemase"/>
    <property type="match status" value="1"/>
</dbReference>
<dbReference type="EC" id="5.1.1.3" evidence="2 7"/>
<dbReference type="PROSITE" id="PS00924">
    <property type="entry name" value="ASP_GLU_RACEMASE_2"/>
    <property type="match status" value="1"/>
</dbReference>
<keyword evidence="5 7" id="KW-0413">Isomerase</keyword>
<dbReference type="PROSITE" id="PS00923">
    <property type="entry name" value="ASP_GLU_RACEMASE_1"/>
    <property type="match status" value="1"/>
</dbReference>
<dbReference type="GO" id="GO:0071555">
    <property type="term" value="P:cell wall organization"/>
    <property type="evidence" value="ECO:0007669"/>
    <property type="project" value="UniProtKB-KW"/>
</dbReference>
<evidence type="ECO:0000256" key="7">
    <source>
        <dbReference type="HAMAP-Rule" id="MF_00258"/>
    </source>
</evidence>
<keyword evidence="4 7" id="KW-0573">Peptidoglycan synthesis</keyword>
<evidence type="ECO:0000313" key="9">
    <source>
        <dbReference type="Proteomes" id="UP001144323"/>
    </source>
</evidence>
<evidence type="ECO:0000256" key="3">
    <source>
        <dbReference type="ARBA" id="ARBA00022960"/>
    </source>
</evidence>
<keyword evidence="3 7" id="KW-0133">Cell shape</keyword>
<dbReference type="InterPro" id="IPR001920">
    <property type="entry name" value="Asp/Glu_race"/>
</dbReference>
<evidence type="ECO:0000256" key="6">
    <source>
        <dbReference type="ARBA" id="ARBA00023316"/>
    </source>
</evidence>
<feature type="active site" description="Proton donor/acceptor" evidence="7">
    <location>
        <position position="202"/>
    </location>
</feature>
<name>A0A9W6LQK6_9HYPH</name>
<dbReference type="GO" id="GO:0008360">
    <property type="term" value="P:regulation of cell shape"/>
    <property type="evidence" value="ECO:0007669"/>
    <property type="project" value="UniProtKB-KW"/>
</dbReference>
<comment type="catalytic activity">
    <reaction evidence="1 7">
        <text>L-glutamate = D-glutamate</text>
        <dbReference type="Rhea" id="RHEA:12813"/>
        <dbReference type="ChEBI" id="CHEBI:29985"/>
        <dbReference type="ChEBI" id="CHEBI:29986"/>
        <dbReference type="EC" id="5.1.1.3"/>
    </reaction>
</comment>
<proteinExistence type="inferred from homology"/>
<feature type="binding site" evidence="7">
    <location>
        <begin position="55"/>
        <end position="56"/>
    </location>
    <ligand>
        <name>substrate</name>
    </ligand>
</feature>
<dbReference type="InterPro" id="IPR033134">
    <property type="entry name" value="Asp/Glu_racemase_AS_2"/>
</dbReference>
<accession>A0A9W6LQK6</accession>
<dbReference type="AlphaFoldDB" id="A0A9W6LQK6"/>
<dbReference type="Gene3D" id="3.40.50.1860">
    <property type="match status" value="2"/>
</dbReference>